<name>A0A1K0G6B3_9BASI</name>
<dbReference type="EMBL" id="LT558125">
    <property type="protein sequence ID" value="SAM83056.1"/>
    <property type="molecule type" value="Genomic_DNA"/>
</dbReference>
<accession>A0A1K0G6B3</accession>
<feature type="compositionally biased region" description="Basic residues" evidence="1">
    <location>
        <begin position="17"/>
        <end position="32"/>
    </location>
</feature>
<evidence type="ECO:0000313" key="2">
    <source>
        <dbReference type="EMBL" id="SAM83056.1"/>
    </source>
</evidence>
<feature type="region of interest" description="Disordered" evidence="1">
    <location>
        <begin position="1"/>
        <end position="101"/>
    </location>
</feature>
<reference evidence="3" key="1">
    <citation type="submission" date="2016-04" db="EMBL/GenBank/DDBJ databases">
        <authorList>
            <person name="Guldener U."/>
            <person name="Guldener U."/>
        </authorList>
    </citation>
    <scope>NUCLEOTIDE SEQUENCE [LARGE SCALE GENOMIC DNA]</scope>
    <source>
        <strain evidence="3">UB2112</strain>
    </source>
</reference>
<dbReference type="AlphaFoldDB" id="A0A1K0G6B3"/>
<gene>
    <name evidence="2" type="ORF">UBRO_20732</name>
</gene>
<evidence type="ECO:0000313" key="3">
    <source>
        <dbReference type="Proteomes" id="UP000179920"/>
    </source>
</evidence>
<protein>
    <submittedName>
        <fullName evidence="2">Uncharacterized protein</fullName>
    </submittedName>
</protein>
<organism evidence="2 3">
    <name type="scientific">Ustilago bromivora</name>
    <dbReference type="NCBI Taxonomy" id="307758"/>
    <lineage>
        <taxon>Eukaryota</taxon>
        <taxon>Fungi</taxon>
        <taxon>Dikarya</taxon>
        <taxon>Basidiomycota</taxon>
        <taxon>Ustilaginomycotina</taxon>
        <taxon>Ustilaginomycetes</taxon>
        <taxon>Ustilaginales</taxon>
        <taxon>Ustilaginaceae</taxon>
        <taxon>Ustilago</taxon>
    </lineage>
</organism>
<sequence>MFGIESFIHRSGSSNRVARRGHTRMHAGHFRKLCTLTSTSTPTSRKERSGHARAGQSRVETKLTLKKIKKSDSGKCKKPNASQATGYRYQSGAGNRWNGRR</sequence>
<evidence type="ECO:0000256" key="1">
    <source>
        <dbReference type="SAM" id="MobiDB-lite"/>
    </source>
</evidence>
<dbReference type="Proteomes" id="UP000179920">
    <property type="component" value="Chromosome IX"/>
</dbReference>
<proteinExistence type="predicted"/>